<feature type="transmembrane region" description="Helical" evidence="6">
    <location>
        <begin position="106"/>
        <end position="125"/>
    </location>
</feature>
<feature type="region of interest" description="Disordered" evidence="5">
    <location>
        <begin position="1"/>
        <end position="27"/>
    </location>
</feature>
<dbReference type="RefSeq" id="WP_303594677.1">
    <property type="nucleotide sequence ID" value="NZ_JAUORK010000018.1"/>
</dbReference>
<feature type="transmembrane region" description="Helical" evidence="6">
    <location>
        <begin position="84"/>
        <end position="100"/>
    </location>
</feature>
<reference evidence="8" key="1">
    <citation type="submission" date="2023-07" db="EMBL/GenBank/DDBJ databases">
        <title>Genome content predicts the carbon catabolic preferences of heterotrophic bacteria.</title>
        <authorList>
            <person name="Gralka M."/>
        </authorList>
    </citation>
    <scope>NUCLEOTIDE SEQUENCE</scope>
    <source>
        <strain evidence="8">C2R13</strain>
    </source>
</reference>
<accession>A0AAP4WY48</accession>
<dbReference type="PROSITE" id="PS50801">
    <property type="entry name" value="STAS"/>
    <property type="match status" value="1"/>
</dbReference>
<evidence type="ECO:0000256" key="2">
    <source>
        <dbReference type="ARBA" id="ARBA00022692"/>
    </source>
</evidence>
<dbReference type="InterPro" id="IPR002645">
    <property type="entry name" value="STAS_dom"/>
</dbReference>
<dbReference type="CDD" id="cd07042">
    <property type="entry name" value="STAS_SulP_like_sulfate_transporter"/>
    <property type="match status" value="1"/>
</dbReference>
<comment type="caution">
    <text evidence="8">The sequence shown here is derived from an EMBL/GenBank/DDBJ whole genome shotgun (WGS) entry which is preliminary data.</text>
</comment>
<evidence type="ECO:0000313" key="9">
    <source>
        <dbReference type="Proteomes" id="UP001170481"/>
    </source>
</evidence>
<dbReference type="AlphaFoldDB" id="A0AAP4WY48"/>
<feature type="transmembrane region" description="Helical" evidence="6">
    <location>
        <begin position="381"/>
        <end position="403"/>
    </location>
</feature>
<organism evidence="8 9">
    <name type="scientific">Cobetia amphilecti</name>
    <dbReference type="NCBI Taxonomy" id="1055104"/>
    <lineage>
        <taxon>Bacteria</taxon>
        <taxon>Pseudomonadati</taxon>
        <taxon>Pseudomonadota</taxon>
        <taxon>Gammaproteobacteria</taxon>
        <taxon>Oceanospirillales</taxon>
        <taxon>Halomonadaceae</taxon>
        <taxon>Cobetia</taxon>
    </lineage>
</organism>
<dbReference type="Pfam" id="PF00916">
    <property type="entry name" value="Sulfate_transp"/>
    <property type="match status" value="1"/>
</dbReference>
<feature type="transmembrane region" description="Helical" evidence="6">
    <location>
        <begin position="415"/>
        <end position="446"/>
    </location>
</feature>
<feature type="transmembrane region" description="Helical" evidence="6">
    <location>
        <begin position="286"/>
        <end position="305"/>
    </location>
</feature>
<comment type="subcellular location">
    <subcellularLocation>
        <location evidence="1">Membrane</location>
        <topology evidence="1">Multi-pass membrane protein</topology>
    </subcellularLocation>
</comment>
<evidence type="ECO:0000256" key="4">
    <source>
        <dbReference type="ARBA" id="ARBA00023136"/>
    </source>
</evidence>
<dbReference type="EMBL" id="JAUORK010000018">
    <property type="protein sequence ID" value="MDO6673042.1"/>
    <property type="molecule type" value="Genomic_DNA"/>
</dbReference>
<dbReference type="Pfam" id="PF01740">
    <property type="entry name" value="STAS"/>
    <property type="match status" value="1"/>
</dbReference>
<dbReference type="SUPFAM" id="SSF52091">
    <property type="entry name" value="SpoIIaa-like"/>
    <property type="match status" value="1"/>
</dbReference>
<keyword evidence="2 6" id="KW-0812">Transmembrane</keyword>
<evidence type="ECO:0000256" key="5">
    <source>
        <dbReference type="SAM" id="MobiDB-lite"/>
    </source>
</evidence>
<evidence type="ECO:0000256" key="1">
    <source>
        <dbReference type="ARBA" id="ARBA00004141"/>
    </source>
</evidence>
<feature type="transmembrane region" description="Helical" evidence="6">
    <location>
        <begin position="158"/>
        <end position="179"/>
    </location>
</feature>
<feature type="transmembrane region" description="Helical" evidence="6">
    <location>
        <begin position="211"/>
        <end position="229"/>
    </location>
</feature>
<dbReference type="InterPro" id="IPR001902">
    <property type="entry name" value="SLC26A/SulP_fam"/>
</dbReference>
<name>A0AAP4WY48_9GAMM</name>
<protein>
    <submittedName>
        <fullName evidence="8">SulP family inorganic anion transporter</fullName>
    </submittedName>
</protein>
<keyword evidence="3 6" id="KW-1133">Transmembrane helix</keyword>
<dbReference type="InterPro" id="IPR036513">
    <property type="entry name" value="STAS_dom_sf"/>
</dbReference>
<proteinExistence type="predicted"/>
<evidence type="ECO:0000256" key="6">
    <source>
        <dbReference type="SAM" id="Phobius"/>
    </source>
</evidence>
<sequence>MSADTPPPSSPPPESPESTETAEGPEHTSAAAYRLSRLLPFLGWMRQLSPGDARSDLIAGLSGAVLVLPQGVAYALIAGLPPAHGLYAAIVVAIIAGLFGSSRHMVSGPAAAISMVVFGTVSTLAAPGSPEYLPLVLALTCMVGIIQLSLGLMRMGALVNLISHTVVIGFTAGAGVLIATSQLKHLFGIALGDASSFLGTWWALLGHLGDTSWATLITGLSTLLTAVLVRRLNRKLPWMLVAMAVGCGVAALLGGSAAGIPMVGALSGSLPPFTLPPLGFDTLRSLGGAAFALAVLGLIEAVSIARAIGVRSHQRIDGNQEFIGQGLSNLAGSFFSCFAGSGSFTRSGANYDAGARTPLSVVVAALIVLAVLLLVPDVTAWLPLPAMAGLIMVIAANLIEVAHIRQILAVSREEAVVLVITFLATLLLPLEFAIFAGVLVSLVLYLNRTSRPRLVEMAPDPEHPELGVRNAERYQLAQCREVVILRVDGSLFFGAVDHVQRKLARYTGKHVILLGTGCNFIDIAGAEMLEIEQRRLRDAGGSLSMCGFRMYALEVMERGGFLERMGRENYFHTAEAAIASLRDSVAEAHRAHGEQPAACPDCQLFGPSGIGPGQGVRLTPPLA</sequence>
<evidence type="ECO:0000313" key="8">
    <source>
        <dbReference type="EMBL" id="MDO6673042.1"/>
    </source>
</evidence>
<feature type="transmembrane region" description="Helical" evidence="6">
    <location>
        <begin position="132"/>
        <end position="152"/>
    </location>
</feature>
<keyword evidence="4 6" id="KW-0472">Membrane</keyword>
<feature type="domain" description="STAS" evidence="7">
    <location>
        <begin position="472"/>
        <end position="581"/>
    </location>
</feature>
<dbReference type="GO" id="GO:0055085">
    <property type="term" value="P:transmembrane transport"/>
    <property type="evidence" value="ECO:0007669"/>
    <property type="project" value="InterPro"/>
</dbReference>
<evidence type="ECO:0000256" key="3">
    <source>
        <dbReference type="ARBA" id="ARBA00022989"/>
    </source>
</evidence>
<evidence type="ECO:0000259" key="7">
    <source>
        <dbReference type="PROSITE" id="PS50801"/>
    </source>
</evidence>
<dbReference type="PANTHER" id="PTHR11814">
    <property type="entry name" value="SULFATE TRANSPORTER"/>
    <property type="match status" value="1"/>
</dbReference>
<gene>
    <name evidence="8" type="ORF">Q4535_13070</name>
</gene>
<feature type="compositionally biased region" description="Pro residues" evidence="5">
    <location>
        <begin position="1"/>
        <end position="15"/>
    </location>
</feature>
<dbReference type="Proteomes" id="UP001170481">
    <property type="component" value="Unassembled WGS sequence"/>
</dbReference>
<dbReference type="GO" id="GO:0016020">
    <property type="term" value="C:membrane"/>
    <property type="evidence" value="ECO:0007669"/>
    <property type="project" value="UniProtKB-SubCell"/>
</dbReference>
<dbReference type="InterPro" id="IPR011547">
    <property type="entry name" value="SLC26A/SulP_dom"/>
</dbReference>
<dbReference type="Gene3D" id="3.30.750.24">
    <property type="entry name" value="STAS domain"/>
    <property type="match status" value="1"/>
</dbReference>
<feature type="transmembrane region" description="Helical" evidence="6">
    <location>
        <begin position="241"/>
        <end position="266"/>
    </location>
</feature>
<feature type="transmembrane region" description="Helical" evidence="6">
    <location>
        <begin position="353"/>
        <end position="375"/>
    </location>
</feature>